<dbReference type="Proteomes" id="UP000230779">
    <property type="component" value="Unassembled WGS sequence"/>
</dbReference>
<accession>A0A2M7RK38</accession>
<evidence type="ECO:0000313" key="3">
    <source>
        <dbReference type="Proteomes" id="UP000230779"/>
    </source>
</evidence>
<reference evidence="2 3" key="1">
    <citation type="submission" date="2017-09" db="EMBL/GenBank/DDBJ databases">
        <title>Depth-based differentiation of microbial function through sediment-hosted aquifers and enrichment of novel symbionts in the deep terrestrial subsurface.</title>
        <authorList>
            <person name="Probst A.J."/>
            <person name="Ladd B."/>
            <person name="Jarett J.K."/>
            <person name="Geller-Mcgrath D.E."/>
            <person name="Sieber C.M."/>
            <person name="Emerson J.B."/>
            <person name="Anantharaman K."/>
            <person name="Thomas B.C."/>
            <person name="Malmstrom R."/>
            <person name="Stieglmeier M."/>
            <person name="Klingl A."/>
            <person name="Woyke T."/>
            <person name="Ryan C.M."/>
            <person name="Banfield J.F."/>
        </authorList>
    </citation>
    <scope>NUCLEOTIDE SEQUENCE [LARGE SCALE GENOMIC DNA]</scope>
    <source>
        <strain evidence="2">CG_4_10_14_0_8_um_filter_42_10</strain>
    </source>
</reference>
<keyword evidence="1" id="KW-0472">Membrane</keyword>
<organism evidence="2 3">
    <name type="scientific">Candidatus Kerfeldbacteria bacterium CG_4_10_14_0_8_um_filter_42_10</name>
    <dbReference type="NCBI Taxonomy" id="2014248"/>
    <lineage>
        <taxon>Bacteria</taxon>
        <taxon>Candidatus Kerfeldiibacteriota</taxon>
    </lineage>
</organism>
<keyword evidence="1" id="KW-0812">Transmembrane</keyword>
<proteinExistence type="predicted"/>
<keyword evidence="1" id="KW-1133">Transmembrane helix</keyword>
<feature type="transmembrane region" description="Helical" evidence="1">
    <location>
        <begin position="230"/>
        <end position="249"/>
    </location>
</feature>
<protein>
    <submittedName>
        <fullName evidence="2">Uncharacterized protein</fullName>
    </submittedName>
</protein>
<comment type="caution">
    <text evidence="2">The sequence shown here is derived from an EMBL/GenBank/DDBJ whole genome shotgun (WGS) entry which is preliminary data.</text>
</comment>
<name>A0A2M7RK38_9BACT</name>
<feature type="transmembrane region" description="Helical" evidence="1">
    <location>
        <begin position="195"/>
        <end position="215"/>
    </location>
</feature>
<dbReference type="EMBL" id="PFMD01000029">
    <property type="protein sequence ID" value="PIY96746.1"/>
    <property type="molecule type" value="Genomic_DNA"/>
</dbReference>
<evidence type="ECO:0000256" key="1">
    <source>
        <dbReference type="SAM" id="Phobius"/>
    </source>
</evidence>
<evidence type="ECO:0000313" key="2">
    <source>
        <dbReference type="EMBL" id="PIY96746.1"/>
    </source>
</evidence>
<sequence>MPITNELKKELEVRIKTILDFQTEKESLIREQKEFSFTPIKEKLFWFFDRIDMLQVHVDHIANEWPDTMVKDYCTRLDQIISLLTKIKTYDPTKIATPGPEKDGIITQVEQLYTEYYRLFQSDLLPAEKRVTTSEDTVKKILKEVGSKQKEIEVIHDKAQTTLKAIQSVAASSPVEKFSGIFNEQSIINNKSAKLWMTLYIATIIITIGIAWWLFNNFYVEIKNVTNTSGAIQLLVAKLVFISIAFYLLHRFSKNYSAQKHLESVNKHRESSLKVFKAFVESTNDDKIKNVILVQASKAIFDNVDTGYITQGSDVNSPEIKFIEGVLQKRD</sequence>
<dbReference type="AlphaFoldDB" id="A0A2M7RK38"/>
<gene>
    <name evidence="2" type="ORF">COY66_03080</name>
</gene>